<keyword evidence="4" id="KW-1185">Reference proteome</keyword>
<feature type="transmembrane region" description="Helical" evidence="1">
    <location>
        <begin position="153"/>
        <end position="175"/>
    </location>
</feature>
<comment type="caution">
    <text evidence="3">The sequence shown here is derived from an EMBL/GenBank/DDBJ whole genome shotgun (WGS) entry which is preliminary data.</text>
</comment>
<reference evidence="3" key="2">
    <citation type="journal article" date="2020" name="Nat. Commun.">
        <title>Large-scale genome sequencing of mycorrhizal fungi provides insights into the early evolution of symbiotic traits.</title>
        <authorList>
            <person name="Miyauchi S."/>
            <person name="Kiss E."/>
            <person name="Kuo A."/>
            <person name="Drula E."/>
            <person name="Kohler A."/>
            <person name="Sanchez-Garcia M."/>
            <person name="Morin E."/>
            <person name="Andreopoulos B."/>
            <person name="Barry K.W."/>
            <person name="Bonito G."/>
            <person name="Buee M."/>
            <person name="Carver A."/>
            <person name="Chen C."/>
            <person name="Cichocki N."/>
            <person name="Clum A."/>
            <person name="Culley D."/>
            <person name="Crous P.W."/>
            <person name="Fauchery L."/>
            <person name="Girlanda M."/>
            <person name="Hayes R.D."/>
            <person name="Keri Z."/>
            <person name="LaButti K."/>
            <person name="Lipzen A."/>
            <person name="Lombard V."/>
            <person name="Magnuson J."/>
            <person name="Maillard F."/>
            <person name="Murat C."/>
            <person name="Nolan M."/>
            <person name="Ohm R.A."/>
            <person name="Pangilinan J."/>
            <person name="Pereira M.F."/>
            <person name="Perotto S."/>
            <person name="Peter M."/>
            <person name="Pfister S."/>
            <person name="Riley R."/>
            <person name="Sitrit Y."/>
            <person name="Stielow J.B."/>
            <person name="Szollosi G."/>
            <person name="Zifcakova L."/>
            <person name="Stursova M."/>
            <person name="Spatafora J.W."/>
            <person name="Tedersoo L."/>
            <person name="Vaario L.M."/>
            <person name="Yamada A."/>
            <person name="Yan M."/>
            <person name="Wang P."/>
            <person name="Xu J."/>
            <person name="Bruns T."/>
            <person name="Baldrian P."/>
            <person name="Vilgalys R."/>
            <person name="Dunand C."/>
            <person name="Henrissat B."/>
            <person name="Grigoriev I.V."/>
            <person name="Hibbett D."/>
            <person name="Nagy L.G."/>
            <person name="Martin F.M."/>
        </authorList>
    </citation>
    <scope>NUCLEOTIDE SEQUENCE</scope>
    <source>
        <strain evidence="3">BED1</strain>
    </source>
</reference>
<dbReference type="AlphaFoldDB" id="A0AAD4C539"/>
<evidence type="ECO:0000259" key="2">
    <source>
        <dbReference type="Pfam" id="PF20152"/>
    </source>
</evidence>
<protein>
    <recommendedName>
        <fullName evidence="2">DUF6534 domain-containing protein</fullName>
    </recommendedName>
</protein>
<dbReference type="PANTHER" id="PTHR40465">
    <property type="entry name" value="CHROMOSOME 1, WHOLE GENOME SHOTGUN SEQUENCE"/>
    <property type="match status" value="1"/>
</dbReference>
<dbReference type="Pfam" id="PF20152">
    <property type="entry name" value="DUF6534"/>
    <property type="match status" value="1"/>
</dbReference>
<feature type="transmembrane region" description="Helical" evidence="1">
    <location>
        <begin position="12"/>
        <end position="33"/>
    </location>
</feature>
<evidence type="ECO:0000256" key="1">
    <source>
        <dbReference type="SAM" id="Phobius"/>
    </source>
</evidence>
<organism evidence="3 4">
    <name type="scientific">Boletus edulis BED1</name>
    <dbReference type="NCBI Taxonomy" id="1328754"/>
    <lineage>
        <taxon>Eukaryota</taxon>
        <taxon>Fungi</taxon>
        <taxon>Dikarya</taxon>
        <taxon>Basidiomycota</taxon>
        <taxon>Agaricomycotina</taxon>
        <taxon>Agaricomycetes</taxon>
        <taxon>Agaricomycetidae</taxon>
        <taxon>Boletales</taxon>
        <taxon>Boletineae</taxon>
        <taxon>Boletaceae</taxon>
        <taxon>Boletoideae</taxon>
        <taxon>Boletus</taxon>
    </lineage>
</organism>
<keyword evidence="1" id="KW-1133">Transmembrane helix</keyword>
<dbReference type="Proteomes" id="UP001194468">
    <property type="component" value="Unassembled WGS sequence"/>
</dbReference>
<evidence type="ECO:0000313" key="3">
    <source>
        <dbReference type="EMBL" id="KAF8448705.1"/>
    </source>
</evidence>
<keyword evidence="1" id="KW-0472">Membrane</keyword>
<evidence type="ECO:0000313" key="4">
    <source>
        <dbReference type="Proteomes" id="UP001194468"/>
    </source>
</evidence>
<proteinExistence type="predicted"/>
<feature type="transmembrane region" description="Helical" evidence="1">
    <location>
        <begin position="45"/>
        <end position="66"/>
    </location>
</feature>
<dbReference type="EMBL" id="WHUW01000003">
    <property type="protein sequence ID" value="KAF8448705.1"/>
    <property type="molecule type" value="Genomic_DNA"/>
</dbReference>
<dbReference type="InterPro" id="IPR045339">
    <property type="entry name" value="DUF6534"/>
</dbReference>
<dbReference type="PANTHER" id="PTHR40465:SF1">
    <property type="entry name" value="DUF6534 DOMAIN-CONTAINING PROTEIN"/>
    <property type="match status" value="1"/>
</dbReference>
<sequence>MAGDGSMYAPILIGLLINCILYGATVVQGVVYFQTFKSDKWWMKMFVFYLLVCETLNTAFDAGVIYEPFIINYGTSRVATHAPKMLATNPLMTVMISLPVQLFIAWRVKVMSKSNVLPAIISFFAIASFAGGIAVTVGVILIDFQYALFSKNYGAVITWLTASAAADIIITASLVRSLLCKRTGFAVTDDVINRIIRLTVQTGLLTAMTATLDITLFLALKGKNWNFILDLALSKLYSNTILSSLNARGGWKAVSSVRDNVLFGRETGGENTTRSRTQIEIVTTVTTDVHSPRFSGAVPMKALDSGAGYGHDDSDSSVANIERASVEAI</sequence>
<accession>A0AAD4C539</accession>
<keyword evidence="1" id="KW-0812">Transmembrane</keyword>
<reference evidence="3" key="1">
    <citation type="submission" date="2019-10" db="EMBL/GenBank/DDBJ databases">
        <authorList>
            <consortium name="DOE Joint Genome Institute"/>
            <person name="Kuo A."/>
            <person name="Miyauchi S."/>
            <person name="Kiss E."/>
            <person name="Drula E."/>
            <person name="Kohler A."/>
            <person name="Sanchez-Garcia M."/>
            <person name="Andreopoulos B."/>
            <person name="Barry K.W."/>
            <person name="Bonito G."/>
            <person name="Buee M."/>
            <person name="Carver A."/>
            <person name="Chen C."/>
            <person name="Cichocki N."/>
            <person name="Clum A."/>
            <person name="Culley D."/>
            <person name="Crous P.W."/>
            <person name="Fauchery L."/>
            <person name="Girlanda M."/>
            <person name="Hayes R."/>
            <person name="Keri Z."/>
            <person name="LaButti K."/>
            <person name="Lipzen A."/>
            <person name="Lombard V."/>
            <person name="Magnuson J."/>
            <person name="Maillard F."/>
            <person name="Morin E."/>
            <person name="Murat C."/>
            <person name="Nolan M."/>
            <person name="Ohm R."/>
            <person name="Pangilinan J."/>
            <person name="Pereira M."/>
            <person name="Perotto S."/>
            <person name="Peter M."/>
            <person name="Riley R."/>
            <person name="Sitrit Y."/>
            <person name="Stielow B."/>
            <person name="Szollosi G."/>
            <person name="Zifcakova L."/>
            <person name="Stursova M."/>
            <person name="Spatafora J.W."/>
            <person name="Tedersoo L."/>
            <person name="Vaario L.-M."/>
            <person name="Yamada A."/>
            <person name="Yan M."/>
            <person name="Wang P."/>
            <person name="Xu J."/>
            <person name="Bruns T."/>
            <person name="Baldrian P."/>
            <person name="Vilgalys R."/>
            <person name="Henrissat B."/>
            <person name="Grigoriev I.V."/>
            <person name="Hibbett D."/>
            <person name="Nagy L.G."/>
            <person name="Martin F.M."/>
        </authorList>
    </citation>
    <scope>NUCLEOTIDE SEQUENCE</scope>
    <source>
        <strain evidence="3">BED1</strain>
    </source>
</reference>
<feature type="transmembrane region" description="Helical" evidence="1">
    <location>
        <begin position="116"/>
        <end position="141"/>
    </location>
</feature>
<gene>
    <name evidence="3" type="ORF">L210DRAFT_2620518</name>
</gene>
<name>A0AAD4C539_BOLED</name>
<feature type="transmembrane region" description="Helical" evidence="1">
    <location>
        <begin position="86"/>
        <end position="104"/>
    </location>
</feature>
<feature type="domain" description="DUF6534" evidence="2">
    <location>
        <begin position="163"/>
        <end position="248"/>
    </location>
</feature>